<dbReference type="VEuPathDB" id="FungiDB:I7I53_05398"/>
<dbReference type="PANTHER" id="PTHR23502:SF7">
    <property type="entry name" value="DRUG_PROTON ANTIPORTER YHK8-RELATED"/>
    <property type="match status" value="1"/>
</dbReference>
<feature type="transmembrane region" description="Helical" evidence="6">
    <location>
        <begin position="479"/>
        <end position="497"/>
    </location>
</feature>
<dbReference type="EMBL" id="DS990639">
    <property type="protein sequence ID" value="EGC46394.1"/>
    <property type="molecule type" value="Genomic_DNA"/>
</dbReference>
<proteinExistence type="predicted"/>
<evidence type="ECO:0000256" key="5">
    <source>
        <dbReference type="SAM" id="MobiDB-lite"/>
    </source>
</evidence>
<dbReference type="PANTHER" id="PTHR23502">
    <property type="entry name" value="MAJOR FACILITATOR SUPERFAMILY"/>
    <property type="match status" value="1"/>
</dbReference>
<comment type="subcellular location">
    <subcellularLocation>
        <location evidence="1">Membrane</location>
        <topology evidence="1">Multi-pass membrane protein</topology>
    </subcellularLocation>
</comment>
<dbReference type="GO" id="GO:0140115">
    <property type="term" value="P:export across plasma membrane"/>
    <property type="evidence" value="ECO:0007669"/>
    <property type="project" value="UniProtKB-ARBA"/>
</dbReference>
<feature type="transmembrane region" description="Helical" evidence="6">
    <location>
        <begin position="397"/>
        <end position="419"/>
    </location>
</feature>
<evidence type="ECO:0000256" key="4">
    <source>
        <dbReference type="ARBA" id="ARBA00023136"/>
    </source>
</evidence>
<dbReference type="GO" id="GO:0005886">
    <property type="term" value="C:plasma membrane"/>
    <property type="evidence" value="ECO:0007669"/>
    <property type="project" value="TreeGrafter"/>
</dbReference>
<keyword evidence="3 6" id="KW-1133">Transmembrane helix</keyword>
<evidence type="ECO:0000256" key="2">
    <source>
        <dbReference type="ARBA" id="ARBA00022692"/>
    </source>
</evidence>
<dbReference type="Pfam" id="PF07690">
    <property type="entry name" value="MFS_1"/>
    <property type="match status" value="1"/>
</dbReference>
<feature type="transmembrane region" description="Helical" evidence="6">
    <location>
        <begin position="371"/>
        <end position="390"/>
    </location>
</feature>
<evidence type="ECO:0000256" key="3">
    <source>
        <dbReference type="ARBA" id="ARBA00022989"/>
    </source>
</evidence>
<feature type="compositionally biased region" description="Polar residues" evidence="5">
    <location>
        <begin position="149"/>
        <end position="158"/>
    </location>
</feature>
<dbReference type="InterPro" id="IPR036259">
    <property type="entry name" value="MFS_trans_sf"/>
</dbReference>
<dbReference type="InterPro" id="IPR005829">
    <property type="entry name" value="Sugar_transporter_CS"/>
</dbReference>
<feature type="domain" description="Major facilitator superfamily (MFS) profile" evidence="7">
    <location>
        <begin position="306"/>
        <end position="562"/>
    </location>
</feature>
<feature type="compositionally biased region" description="Polar residues" evidence="5">
    <location>
        <begin position="1"/>
        <end position="23"/>
    </location>
</feature>
<protein>
    <submittedName>
        <fullName evidence="8">MFS multidrug transporter</fullName>
    </submittedName>
</protein>
<feature type="compositionally biased region" description="Low complexity" evidence="5">
    <location>
        <begin position="224"/>
        <end position="249"/>
    </location>
</feature>
<evidence type="ECO:0000256" key="6">
    <source>
        <dbReference type="SAM" id="Phobius"/>
    </source>
</evidence>
<dbReference type="VEuPathDB" id="FungiDB:I7I53_05396"/>
<dbReference type="InterPro" id="IPR011701">
    <property type="entry name" value="MFS"/>
</dbReference>
<dbReference type="AlphaFoldDB" id="F0UIE2"/>
<gene>
    <name evidence="8" type="ORF">HCEG_05609</name>
</gene>
<dbReference type="Gene3D" id="1.20.1720.10">
    <property type="entry name" value="Multidrug resistance protein D"/>
    <property type="match status" value="1"/>
</dbReference>
<dbReference type="HOGENOM" id="CLU_486560_0_0_1"/>
<evidence type="ECO:0000313" key="9">
    <source>
        <dbReference type="Proteomes" id="UP000008142"/>
    </source>
</evidence>
<feature type="region of interest" description="Disordered" evidence="5">
    <location>
        <begin position="1"/>
        <end position="276"/>
    </location>
</feature>
<feature type="transmembrane region" description="Helical" evidence="6">
    <location>
        <begin position="304"/>
        <end position="328"/>
    </location>
</feature>
<dbReference type="GO" id="GO:0042908">
    <property type="term" value="P:xenobiotic transport"/>
    <property type="evidence" value="ECO:0007669"/>
    <property type="project" value="UniProtKB-ARBA"/>
</dbReference>
<keyword evidence="4 6" id="KW-0472">Membrane</keyword>
<name>F0UIE2_AJEC8</name>
<dbReference type="OrthoDB" id="3561359at2759"/>
<dbReference type="Proteomes" id="UP000008142">
    <property type="component" value="Unassembled WGS sequence"/>
</dbReference>
<feature type="compositionally biased region" description="Basic and acidic residues" evidence="5">
    <location>
        <begin position="50"/>
        <end position="70"/>
    </location>
</feature>
<organism evidence="9">
    <name type="scientific">Ajellomyces capsulatus (strain H88)</name>
    <name type="common">Darling's disease fungus</name>
    <name type="synonym">Histoplasma capsulatum</name>
    <dbReference type="NCBI Taxonomy" id="544711"/>
    <lineage>
        <taxon>Eukaryota</taxon>
        <taxon>Fungi</taxon>
        <taxon>Dikarya</taxon>
        <taxon>Ascomycota</taxon>
        <taxon>Pezizomycotina</taxon>
        <taxon>Eurotiomycetes</taxon>
        <taxon>Eurotiomycetidae</taxon>
        <taxon>Onygenales</taxon>
        <taxon>Ajellomycetaceae</taxon>
        <taxon>Histoplasma</taxon>
    </lineage>
</organism>
<feature type="transmembrane region" description="Helical" evidence="6">
    <location>
        <begin position="431"/>
        <end position="449"/>
    </location>
</feature>
<evidence type="ECO:0000259" key="7">
    <source>
        <dbReference type="PROSITE" id="PS50850"/>
    </source>
</evidence>
<evidence type="ECO:0000313" key="8">
    <source>
        <dbReference type="EMBL" id="EGC46394.1"/>
    </source>
</evidence>
<dbReference type="OMA" id="QSRTHRH"/>
<dbReference type="STRING" id="544711.F0UIE2"/>
<reference evidence="9" key="1">
    <citation type="submission" date="2008-07" db="EMBL/GenBank/DDBJ databases">
        <title>Annotation of Ajellomyces capsulatus strain H88.</title>
        <authorList>
            <person name="Champion M."/>
            <person name="Cuomo C."/>
            <person name="Ma L.-J."/>
            <person name="Henn M.R."/>
            <person name="Sil A."/>
            <person name="Goldman B."/>
            <person name="Young S.K."/>
            <person name="Kodira C.D."/>
            <person name="Zeng Q."/>
            <person name="Koehrsen M."/>
            <person name="Alvarado L."/>
            <person name="Berlin A."/>
            <person name="Borenstein D."/>
            <person name="Chen Z."/>
            <person name="Engels R."/>
            <person name="Freedman E."/>
            <person name="Gellesch M."/>
            <person name="Goldberg J."/>
            <person name="Griggs A."/>
            <person name="Gujja S."/>
            <person name="Heiman D."/>
            <person name="Hepburn T."/>
            <person name="Howarth C."/>
            <person name="Jen D."/>
            <person name="Larson L."/>
            <person name="Lewis B."/>
            <person name="Mehta T."/>
            <person name="Park D."/>
            <person name="Pearson M."/>
            <person name="Roberts A."/>
            <person name="Saif S."/>
            <person name="Shea T."/>
            <person name="Shenoy N."/>
            <person name="Sisk P."/>
            <person name="Stolte C."/>
            <person name="Sykes S."/>
            <person name="Walk T."/>
            <person name="White J."/>
            <person name="Yandava C."/>
            <person name="Klein B."/>
            <person name="McEwen J.G."/>
            <person name="Puccia R."/>
            <person name="Goldman G.H."/>
            <person name="Felipe M.S."/>
            <person name="Nino-Vega G."/>
            <person name="San-Blas G."/>
            <person name="Taylor J."/>
            <person name="Mendoza L."/>
            <person name="Galagan J."/>
            <person name="Nusbaum C."/>
            <person name="Birren B."/>
        </authorList>
    </citation>
    <scope>NUCLEOTIDE SEQUENCE [LARGE SCALE GENOMIC DNA]</scope>
    <source>
        <strain evidence="9">H88</strain>
    </source>
</reference>
<dbReference type="PROSITE" id="PS50850">
    <property type="entry name" value="MFS"/>
    <property type="match status" value="1"/>
</dbReference>
<feature type="compositionally biased region" description="Basic residues" evidence="5">
    <location>
        <begin position="121"/>
        <end position="132"/>
    </location>
</feature>
<sequence length="562" mass="62697">MTTPRQSSEGSDVISTVGSSTNLGFHDPPEHLHHDMKHQENFSGLVAQKHAAEEREEERREESKPEDRSFAYRKPGAGNLLKEFLGNQGIMSPGRTGASDSSGGQGSSLKTLRQGCGVKQSRTHRHRRNRRLTKCEHANKRPQVRTLEANATKNTMMQAMTKPRGPRAAGRQQDSASSLWSTAMEDTSRTSSEESIAQSDRDENEDPAPSESEPHFQPICGTNSRNVTRSVSQVSSRSSRSISRVYSLSDGYSHPAVDNDRLQEPEDDEKAEEVSTAPGAEYTVKWDGHDDPDNPRNMKLARKWAAIVVLAIGSVCVTCASSLYTMTYAQLMEEFNCSRIVATLGLSFFILGLGLGPLVLAPLSEFYGRRIIYVTSFAFFLIWLIPCAVAKNIETMLVARFFTGISGSAFLSVAGGTVGDMFARHELGAPMMIYTASPFLGPELGPLLLRRKAIRLRRETGDERWRAPIERRERSVAQTVLRAQLLVHLWCLLAFSFSPGRYTDMFTGSLQSLAQRYSAWVYHRLGFNWASSLLAFLTVAMAPFPYLFFRYGKWIRKGNYIV</sequence>
<dbReference type="GO" id="GO:0022857">
    <property type="term" value="F:transmembrane transporter activity"/>
    <property type="evidence" value="ECO:0007669"/>
    <property type="project" value="InterPro"/>
</dbReference>
<keyword evidence="2 6" id="KW-0812">Transmembrane</keyword>
<dbReference type="SUPFAM" id="SSF103473">
    <property type="entry name" value="MFS general substrate transporter"/>
    <property type="match status" value="1"/>
</dbReference>
<feature type="compositionally biased region" description="Basic and acidic residues" evidence="5">
    <location>
        <begin position="27"/>
        <end position="40"/>
    </location>
</feature>
<feature type="compositionally biased region" description="Polar residues" evidence="5">
    <location>
        <begin position="172"/>
        <end position="185"/>
    </location>
</feature>
<accession>F0UIE2</accession>
<dbReference type="PROSITE" id="PS00216">
    <property type="entry name" value="SUGAR_TRANSPORT_1"/>
    <property type="match status" value="1"/>
</dbReference>
<feature type="transmembrane region" description="Helical" evidence="6">
    <location>
        <begin position="529"/>
        <end position="549"/>
    </location>
</feature>
<evidence type="ECO:0000256" key="1">
    <source>
        <dbReference type="ARBA" id="ARBA00004141"/>
    </source>
</evidence>
<dbReference type="InterPro" id="IPR020846">
    <property type="entry name" value="MFS_dom"/>
</dbReference>
<feature type="transmembrane region" description="Helical" evidence="6">
    <location>
        <begin position="340"/>
        <end position="359"/>
    </location>
</feature>